<dbReference type="EMBL" id="CACVBM020001518">
    <property type="protein sequence ID" value="CAA7052963.1"/>
    <property type="molecule type" value="Genomic_DNA"/>
</dbReference>
<feature type="compositionally biased region" description="Polar residues" evidence="1">
    <location>
        <begin position="79"/>
        <end position="97"/>
    </location>
</feature>
<feature type="compositionally biased region" description="Low complexity" evidence="1">
    <location>
        <begin position="121"/>
        <end position="130"/>
    </location>
</feature>
<feature type="compositionally biased region" description="Basic residues" evidence="1">
    <location>
        <begin position="175"/>
        <end position="185"/>
    </location>
</feature>
<dbReference type="AlphaFoldDB" id="A0A6D2KV47"/>
<keyword evidence="3" id="KW-1185">Reference proteome</keyword>
<organism evidence="2 3">
    <name type="scientific">Microthlaspi erraticum</name>
    <dbReference type="NCBI Taxonomy" id="1685480"/>
    <lineage>
        <taxon>Eukaryota</taxon>
        <taxon>Viridiplantae</taxon>
        <taxon>Streptophyta</taxon>
        <taxon>Embryophyta</taxon>
        <taxon>Tracheophyta</taxon>
        <taxon>Spermatophyta</taxon>
        <taxon>Magnoliopsida</taxon>
        <taxon>eudicotyledons</taxon>
        <taxon>Gunneridae</taxon>
        <taxon>Pentapetalae</taxon>
        <taxon>rosids</taxon>
        <taxon>malvids</taxon>
        <taxon>Brassicales</taxon>
        <taxon>Brassicaceae</taxon>
        <taxon>Coluteocarpeae</taxon>
        <taxon>Microthlaspi</taxon>
    </lineage>
</organism>
<comment type="caution">
    <text evidence="2">The sequence shown here is derived from an EMBL/GenBank/DDBJ whole genome shotgun (WGS) entry which is preliminary data.</text>
</comment>
<sequence length="272" mass="31110">MSQKCGLDSSQHSQQRIAAEAESMEARRKIQQSDRLDLLLTTTARARYNFSLQFARRETIPNRSSGRSSSRFKSRHSTIRNTIPQLAQSDKLMSSFQEEPAARSKKHPQLARKKKPDLKSRNSSRFDSSSVGDKYQLALQKEAPRFAGKIPMGFDQRQHELKTELVTTSHDLSSSRRKQGWKRRTMAPQKTGLRQSRSQHTLLPECHRLRQILTASHSSRYANLSKPFRDDITLQLIILNLKTNELGANCWGRNTPVELNDCDPRRAVNLAS</sequence>
<evidence type="ECO:0000256" key="1">
    <source>
        <dbReference type="SAM" id="MobiDB-lite"/>
    </source>
</evidence>
<name>A0A6D2KV47_9BRAS</name>
<feature type="region of interest" description="Disordered" evidence="1">
    <location>
        <begin position="1"/>
        <end position="30"/>
    </location>
</feature>
<reference evidence="2" key="1">
    <citation type="submission" date="2020-01" db="EMBL/GenBank/DDBJ databases">
        <authorList>
            <person name="Mishra B."/>
        </authorList>
    </citation>
    <scope>NUCLEOTIDE SEQUENCE [LARGE SCALE GENOMIC DNA]</scope>
</reference>
<accession>A0A6D2KV47</accession>
<evidence type="ECO:0000313" key="2">
    <source>
        <dbReference type="EMBL" id="CAA7052963.1"/>
    </source>
</evidence>
<protein>
    <submittedName>
        <fullName evidence="2">Uncharacterized protein</fullName>
    </submittedName>
</protein>
<feature type="compositionally biased region" description="Polar residues" evidence="1">
    <location>
        <begin position="1"/>
        <end position="16"/>
    </location>
</feature>
<gene>
    <name evidence="2" type="ORF">MERR_LOCUS40198</name>
</gene>
<dbReference type="Proteomes" id="UP000467841">
    <property type="component" value="Unassembled WGS sequence"/>
</dbReference>
<proteinExistence type="predicted"/>
<feature type="compositionally biased region" description="Basic residues" evidence="1">
    <location>
        <begin position="103"/>
        <end position="116"/>
    </location>
</feature>
<feature type="region of interest" description="Disordered" evidence="1">
    <location>
        <begin position="61"/>
        <end position="132"/>
    </location>
</feature>
<evidence type="ECO:0000313" key="3">
    <source>
        <dbReference type="Proteomes" id="UP000467841"/>
    </source>
</evidence>
<feature type="region of interest" description="Disordered" evidence="1">
    <location>
        <begin position="167"/>
        <end position="198"/>
    </location>
</feature>